<protein>
    <submittedName>
        <fullName evidence="1">Uncharacterized protein</fullName>
    </submittedName>
</protein>
<evidence type="ECO:0000313" key="2">
    <source>
        <dbReference type="Proteomes" id="UP000033607"/>
    </source>
</evidence>
<gene>
    <name evidence="1" type="ORF">WN50_05695</name>
</gene>
<organism evidence="1 2">
    <name type="scientific">Limnoraphis robusta CS-951</name>
    <dbReference type="NCBI Taxonomy" id="1637645"/>
    <lineage>
        <taxon>Bacteria</taxon>
        <taxon>Bacillati</taxon>
        <taxon>Cyanobacteriota</taxon>
        <taxon>Cyanophyceae</taxon>
        <taxon>Oscillatoriophycideae</taxon>
        <taxon>Oscillatoriales</taxon>
        <taxon>Sirenicapillariaceae</taxon>
        <taxon>Limnoraphis</taxon>
    </lineage>
</organism>
<name>A0A0F5YK23_9CYAN</name>
<comment type="caution">
    <text evidence="1">The sequence shown here is derived from an EMBL/GenBank/DDBJ whole genome shotgun (WGS) entry which is preliminary data.</text>
</comment>
<dbReference type="Proteomes" id="UP000033607">
    <property type="component" value="Unassembled WGS sequence"/>
</dbReference>
<proteinExistence type="predicted"/>
<dbReference type="EMBL" id="LATL02000075">
    <property type="protein sequence ID" value="KKD39017.1"/>
    <property type="molecule type" value="Genomic_DNA"/>
</dbReference>
<dbReference type="AlphaFoldDB" id="A0A0F5YK23"/>
<evidence type="ECO:0000313" key="1">
    <source>
        <dbReference type="EMBL" id="KKD39017.1"/>
    </source>
</evidence>
<sequence>MRKQGLTREQDFKFFCAYLQTKQTLAPELSMNSQAMSALNPLTIGKVIDRIIATGRLTRSDQKLLHTLSRIQPSISHEENHKIQRLRDRLQMGLLKLI</sequence>
<accession>A0A0F5YK23</accession>
<reference evidence="1 2" key="1">
    <citation type="submission" date="2015-06" db="EMBL/GenBank/DDBJ databases">
        <title>Draft genome assembly of filamentous brackish cyanobacterium Limnoraphis robusta strain CS-951.</title>
        <authorList>
            <person name="Willis A."/>
            <person name="Parks M."/>
            <person name="Burford M.A."/>
        </authorList>
    </citation>
    <scope>NUCLEOTIDE SEQUENCE [LARGE SCALE GENOMIC DNA]</scope>
    <source>
        <strain evidence="1 2">CS-951</strain>
    </source>
</reference>